<proteinExistence type="predicted"/>
<comment type="caution">
    <text evidence="1">The sequence shown here is derived from an EMBL/GenBank/DDBJ whole genome shotgun (WGS) entry which is preliminary data.</text>
</comment>
<organism evidence="1 2">
    <name type="scientific">Candidatus Uhrbacteria bacterium RIFCSPHIGHO2_02_FULL_53_13</name>
    <dbReference type="NCBI Taxonomy" id="1802389"/>
    <lineage>
        <taxon>Bacteria</taxon>
        <taxon>Candidatus Uhriibacteriota</taxon>
    </lineage>
</organism>
<gene>
    <name evidence="1" type="ORF">A3C17_02685</name>
</gene>
<accession>A0A1F7U1M4</accession>
<protein>
    <submittedName>
        <fullName evidence="1">Uncharacterized protein</fullName>
    </submittedName>
</protein>
<name>A0A1F7U1M4_9BACT</name>
<dbReference type="Proteomes" id="UP000177097">
    <property type="component" value="Unassembled WGS sequence"/>
</dbReference>
<sequence length="156" mass="17253">METIALKLADFQASLIGYFEIKDGMRARDLTLAQVVRDSAFAYVEDMADLAALLSGVVGTTIRRPLRDFLFEDDDEAVLDETALNLAGYAIELGASVRVKLGEHYDAVAVLLKMLPEAKWAELAAYLLYARELEADKGADISYELYVPERQGASRD</sequence>
<evidence type="ECO:0000313" key="1">
    <source>
        <dbReference type="EMBL" id="OGL71587.1"/>
    </source>
</evidence>
<evidence type="ECO:0000313" key="2">
    <source>
        <dbReference type="Proteomes" id="UP000177097"/>
    </source>
</evidence>
<reference evidence="1 2" key="1">
    <citation type="journal article" date="2016" name="Nat. Commun.">
        <title>Thousands of microbial genomes shed light on interconnected biogeochemical processes in an aquifer system.</title>
        <authorList>
            <person name="Anantharaman K."/>
            <person name="Brown C.T."/>
            <person name="Hug L.A."/>
            <person name="Sharon I."/>
            <person name="Castelle C.J."/>
            <person name="Probst A.J."/>
            <person name="Thomas B.C."/>
            <person name="Singh A."/>
            <person name="Wilkins M.J."/>
            <person name="Karaoz U."/>
            <person name="Brodie E.L."/>
            <person name="Williams K.H."/>
            <person name="Hubbard S.S."/>
            <person name="Banfield J.F."/>
        </authorList>
    </citation>
    <scope>NUCLEOTIDE SEQUENCE [LARGE SCALE GENOMIC DNA]</scope>
</reference>
<dbReference type="AlphaFoldDB" id="A0A1F7U1M4"/>
<dbReference type="EMBL" id="MGDX01000010">
    <property type="protein sequence ID" value="OGL71587.1"/>
    <property type="molecule type" value="Genomic_DNA"/>
</dbReference>
<dbReference type="STRING" id="1802389.A3C17_02685"/>